<dbReference type="GO" id="GO:0006298">
    <property type="term" value="P:mismatch repair"/>
    <property type="evidence" value="ECO:0007669"/>
    <property type="project" value="TreeGrafter"/>
</dbReference>
<dbReference type="RefSeq" id="WP_015106100.1">
    <property type="nucleotide sequence ID" value="NZ_AP026684.1"/>
</dbReference>
<keyword evidence="4 7" id="KW-0808">Transferase</keyword>
<evidence type="ECO:0000313" key="8">
    <source>
        <dbReference type="Proteomes" id="UP000046090"/>
    </source>
</evidence>
<dbReference type="InterPro" id="IPR012263">
    <property type="entry name" value="M_m6A_EcoRV"/>
</dbReference>
<comment type="catalytic activity">
    <reaction evidence="6">
        <text>a 2'-deoxyadenosine in DNA + S-adenosyl-L-methionine = an N(6)-methyl-2'-deoxyadenosine in DNA + S-adenosyl-L-homocysteine + H(+)</text>
        <dbReference type="Rhea" id="RHEA:15197"/>
        <dbReference type="Rhea" id="RHEA-COMP:12418"/>
        <dbReference type="Rhea" id="RHEA-COMP:12419"/>
        <dbReference type="ChEBI" id="CHEBI:15378"/>
        <dbReference type="ChEBI" id="CHEBI:57856"/>
        <dbReference type="ChEBI" id="CHEBI:59789"/>
        <dbReference type="ChEBI" id="CHEBI:90615"/>
        <dbReference type="ChEBI" id="CHEBI:90616"/>
        <dbReference type="EC" id="2.1.1.72"/>
    </reaction>
</comment>
<evidence type="ECO:0000256" key="3">
    <source>
        <dbReference type="ARBA" id="ARBA00022603"/>
    </source>
</evidence>
<dbReference type="PRINTS" id="PR00505">
    <property type="entry name" value="D12N6MTFRASE"/>
</dbReference>
<protein>
    <recommendedName>
        <fullName evidence="2">site-specific DNA-methyltransferase (adenine-specific)</fullName>
        <ecNumber evidence="2">2.1.1.72</ecNumber>
    </recommendedName>
</protein>
<dbReference type="REBASE" id="658967">
    <property type="entry name" value="M1.HheASB1ORF10790P"/>
</dbReference>
<dbReference type="InterPro" id="IPR029063">
    <property type="entry name" value="SAM-dependent_MTases_sf"/>
</dbReference>
<dbReference type="GO" id="GO:0032259">
    <property type="term" value="P:methylation"/>
    <property type="evidence" value="ECO:0007669"/>
    <property type="project" value="UniProtKB-KW"/>
</dbReference>
<evidence type="ECO:0000313" key="7">
    <source>
        <dbReference type="EMBL" id="CRI34031.1"/>
    </source>
</evidence>
<evidence type="ECO:0000256" key="1">
    <source>
        <dbReference type="ARBA" id="ARBA00006594"/>
    </source>
</evidence>
<dbReference type="PANTHER" id="PTHR30481:SF3">
    <property type="entry name" value="DNA ADENINE METHYLASE"/>
    <property type="match status" value="1"/>
</dbReference>
<dbReference type="PIRSF" id="PIRSF000398">
    <property type="entry name" value="M_m6A_EcoRV"/>
    <property type="match status" value="1"/>
</dbReference>
<evidence type="ECO:0000256" key="5">
    <source>
        <dbReference type="ARBA" id="ARBA00022691"/>
    </source>
</evidence>
<proteinExistence type="inferred from homology"/>
<evidence type="ECO:0000256" key="4">
    <source>
        <dbReference type="ARBA" id="ARBA00022679"/>
    </source>
</evidence>
<name>A0A0K2Y4H8_HELHE</name>
<dbReference type="InterPro" id="IPR012327">
    <property type="entry name" value="MeTrfase_D12"/>
</dbReference>
<dbReference type="EC" id="2.1.1.72" evidence="2"/>
<keyword evidence="3 7" id="KW-0489">Methyltransferase</keyword>
<dbReference type="Proteomes" id="UP000046090">
    <property type="component" value="Unassembled WGS sequence"/>
</dbReference>
<dbReference type="GO" id="GO:0043565">
    <property type="term" value="F:sequence-specific DNA binding"/>
    <property type="evidence" value="ECO:0007669"/>
    <property type="project" value="TreeGrafter"/>
</dbReference>
<dbReference type="SUPFAM" id="SSF53335">
    <property type="entry name" value="S-adenosyl-L-methionine-dependent methyltransferases"/>
    <property type="match status" value="1"/>
</dbReference>
<comment type="similarity">
    <text evidence="1">Belongs to the N(4)/N(6)-methyltransferase family.</text>
</comment>
<dbReference type="NCBIfam" id="TIGR00571">
    <property type="entry name" value="dam"/>
    <property type="match status" value="1"/>
</dbReference>
<evidence type="ECO:0000256" key="6">
    <source>
        <dbReference type="ARBA" id="ARBA00047942"/>
    </source>
</evidence>
<dbReference type="Pfam" id="PF02086">
    <property type="entry name" value="MethyltransfD12"/>
    <property type="match status" value="1"/>
</dbReference>
<dbReference type="GeneID" id="76196647"/>
<reference evidence="8" key="1">
    <citation type="submission" date="2014-12" db="EMBL/GenBank/DDBJ databases">
        <authorList>
            <person name="Smet A."/>
        </authorList>
    </citation>
    <scope>NUCLEOTIDE SEQUENCE [LARGE SCALE GENOMIC DNA]</scope>
</reference>
<keyword evidence="8" id="KW-1185">Reference proteome</keyword>
<gene>
    <name evidence="7" type="ORF">HHE01_17170</name>
</gene>
<dbReference type="EMBL" id="CDMK01000001">
    <property type="protein sequence ID" value="CRI34031.1"/>
    <property type="molecule type" value="Genomic_DNA"/>
</dbReference>
<dbReference type="GO" id="GO:1904047">
    <property type="term" value="F:S-adenosyl-L-methionine binding"/>
    <property type="evidence" value="ECO:0007669"/>
    <property type="project" value="TreeGrafter"/>
</dbReference>
<dbReference type="PANTHER" id="PTHR30481">
    <property type="entry name" value="DNA ADENINE METHYLASE"/>
    <property type="match status" value="1"/>
</dbReference>
<keyword evidence="5" id="KW-0949">S-adenosyl-L-methionine</keyword>
<dbReference type="GO" id="GO:0009307">
    <property type="term" value="P:DNA restriction-modification system"/>
    <property type="evidence" value="ECO:0007669"/>
    <property type="project" value="InterPro"/>
</dbReference>
<organism evidence="7 8">
    <name type="scientific">Helicobacter heilmannii</name>
    <dbReference type="NCBI Taxonomy" id="35817"/>
    <lineage>
        <taxon>Bacteria</taxon>
        <taxon>Pseudomonadati</taxon>
        <taxon>Campylobacterota</taxon>
        <taxon>Epsilonproteobacteria</taxon>
        <taxon>Campylobacterales</taxon>
        <taxon>Helicobacteraceae</taxon>
        <taxon>Helicobacter</taxon>
    </lineage>
</organism>
<dbReference type="AlphaFoldDB" id="A0A0K2Y4H8"/>
<accession>A0A0K2Y4H8</accession>
<dbReference type="InterPro" id="IPR023095">
    <property type="entry name" value="Ade_MeTrfase_dom_2"/>
</dbReference>
<sequence length="300" mass="34087">MIQSPLNYTGGKFKLLPQILPKLPLNIHTFYDIFCGGFNVGSNVRAHRVVGVDKNPALIELLAYIQSTQNLEQQIDQIIATHGLSQSHLWGYSHYNTTSNAGLSTHNKPAFLRLRESYNQSKEPLLLLVLLIFAFNNQMRFNARGDFNLPVGKRDFNARLRRKLELFQARIQGSSFLCTDFRAMDLNALSAKDFLYLDPPYLLGCASYNENGGWSVGDELDLLRFLERASHRGIKFALSNVIAHKGAEHGLLLEWCKTQRWHIHPLKHSYANSSYQAKHKHTPSQEVLVTNYAFLGLFNG</sequence>
<dbReference type="Gene3D" id="3.40.50.150">
    <property type="entry name" value="Vaccinia Virus protein VP39"/>
    <property type="match status" value="1"/>
</dbReference>
<dbReference type="Gene3D" id="1.10.1020.10">
    <property type="entry name" value="Adenine-specific Methyltransferase, Domain 2"/>
    <property type="match status" value="1"/>
</dbReference>
<evidence type="ECO:0000256" key="2">
    <source>
        <dbReference type="ARBA" id="ARBA00011900"/>
    </source>
</evidence>
<dbReference type="GO" id="GO:0009007">
    <property type="term" value="F:site-specific DNA-methyltransferase (adenine-specific) activity"/>
    <property type="evidence" value="ECO:0007669"/>
    <property type="project" value="UniProtKB-EC"/>
</dbReference>